<protein>
    <submittedName>
        <fullName evidence="2">VOC family protein</fullName>
    </submittedName>
</protein>
<evidence type="ECO:0000259" key="1">
    <source>
        <dbReference type="PROSITE" id="PS51819"/>
    </source>
</evidence>
<dbReference type="RefSeq" id="WP_380861491.1">
    <property type="nucleotide sequence ID" value="NZ_JBHRXV010000010.1"/>
</dbReference>
<reference evidence="3" key="1">
    <citation type="journal article" date="2019" name="Int. J. Syst. Evol. Microbiol.">
        <title>The Global Catalogue of Microorganisms (GCM) 10K type strain sequencing project: providing services to taxonomists for standard genome sequencing and annotation.</title>
        <authorList>
            <consortium name="The Broad Institute Genomics Platform"/>
            <consortium name="The Broad Institute Genome Sequencing Center for Infectious Disease"/>
            <person name="Wu L."/>
            <person name="Ma J."/>
        </authorList>
    </citation>
    <scope>NUCLEOTIDE SEQUENCE [LARGE SCALE GENOMIC DNA]</scope>
    <source>
        <strain evidence="3">KCTC 42644</strain>
    </source>
</reference>
<evidence type="ECO:0000313" key="2">
    <source>
        <dbReference type="EMBL" id="MFC3713217.1"/>
    </source>
</evidence>
<dbReference type="InterPro" id="IPR037523">
    <property type="entry name" value="VOC_core"/>
</dbReference>
<evidence type="ECO:0000313" key="3">
    <source>
        <dbReference type="Proteomes" id="UP001595615"/>
    </source>
</evidence>
<keyword evidence="3" id="KW-1185">Reference proteome</keyword>
<proteinExistence type="predicted"/>
<feature type="domain" description="VOC" evidence="1">
    <location>
        <begin position="12"/>
        <end position="118"/>
    </location>
</feature>
<name>A0ABV7XAU1_9SPHN</name>
<dbReference type="CDD" id="cd06587">
    <property type="entry name" value="VOC"/>
    <property type="match status" value="1"/>
</dbReference>
<sequence>MGSGEVAMLVLQGLFAVACVSDMAASEAWYEKLLGRPADDHPMPTLTQWRWGPAGIQLVHDADRAGKSLMTIVVPEMSATRRALASRGIAFGDDMQGDFGIIAQIDDPDGNRITLAEPPRGFAS</sequence>
<dbReference type="EMBL" id="JBHRXV010000010">
    <property type="protein sequence ID" value="MFC3713217.1"/>
    <property type="molecule type" value="Genomic_DNA"/>
</dbReference>
<dbReference type="Proteomes" id="UP001595615">
    <property type="component" value="Unassembled WGS sequence"/>
</dbReference>
<accession>A0ABV7XAU1</accession>
<organism evidence="2 3">
    <name type="scientific">Sphingoaurantiacus capsulatus</name>
    <dbReference type="NCBI Taxonomy" id="1771310"/>
    <lineage>
        <taxon>Bacteria</taxon>
        <taxon>Pseudomonadati</taxon>
        <taxon>Pseudomonadota</taxon>
        <taxon>Alphaproteobacteria</taxon>
        <taxon>Sphingomonadales</taxon>
        <taxon>Sphingosinicellaceae</taxon>
        <taxon>Sphingoaurantiacus</taxon>
    </lineage>
</organism>
<dbReference type="InterPro" id="IPR029068">
    <property type="entry name" value="Glyas_Bleomycin-R_OHBP_Dase"/>
</dbReference>
<dbReference type="PROSITE" id="PS51819">
    <property type="entry name" value="VOC"/>
    <property type="match status" value="1"/>
</dbReference>
<gene>
    <name evidence="2" type="ORF">ACFOMD_11575</name>
</gene>
<comment type="caution">
    <text evidence="2">The sequence shown here is derived from an EMBL/GenBank/DDBJ whole genome shotgun (WGS) entry which is preliminary data.</text>
</comment>
<dbReference type="SUPFAM" id="SSF54593">
    <property type="entry name" value="Glyoxalase/Bleomycin resistance protein/Dihydroxybiphenyl dioxygenase"/>
    <property type="match status" value="1"/>
</dbReference>
<dbReference type="Gene3D" id="3.10.180.10">
    <property type="entry name" value="2,3-Dihydroxybiphenyl 1,2-Dioxygenase, domain 1"/>
    <property type="match status" value="1"/>
</dbReference>